<sequence length="249" mass="27719">MEDFNVTTQLIGKQLCKTLGEKVIIEAIDIAIQSGEVVALIGPSGCGKTTLLRCLSLLSPPDGGLLKIGEHTFECSKSIQPPWGSIYPELTTVFQQFALWPHLNVQQNLSLPLELQGLHERKNKIQGLCEELGLIAYLNRYPSQLSVGQRQRVALVRALLLKPKYLLLDEITSAQDVEHIQRIMTLIKRVANEGNCVLLATHLIGFAHHIASRFYFIDHGHIIEEGSTDALKAPKSKRLKDFLLIGDKL</sequence>
<dbReference type="Proteomes" id="UP000249396">
    <property type="component" value="Unassembled WGS sequence"/>
</dbReference>
<dbReference type="GO" id="GO:0016887">
    <property type="term" value="F:ATP hydrolysis activity"/>
    <property type="evidence" value="ECO:0007669"/>
    <property type="project" value="InterPro"/>
</dbReference>
<comment type="subcellular location">
    <subcellularLocation>
        <location evidence="1">Cell inner membrane</location>
        <topology evidence="1">Peripheral membrane protein</topology>
    </subcellularLocation>
</comment>
<evidence type="ECO:0000256" key="4">
    <source>
        <dbReference type="ARBA" id="ARBA00022475"/>
    </source>
</evidence>
<dbReference type="PANTHER" id="PTHR43166:SF9">
    <property type="entry name" value="GLUTAMATE_ASPARTATE IMPORT ATP-BINDING PROTEIN GLTL"/>
    <property type="match status" value="1"/>
</dbReference>
<dbReference type="InterPro" id="IPR027417">
    <property type="entry name" value="P-loop_NTPase"/>
</dbReference>
<dbReference type="Pfam" id="PF00005">
    <property type="entry name" value="ABC_tran"/>
    <property type="match status" value="1"/>
</dbReference>
<dbReference type="PROSITE" id="PS50893">
    <property type="entry name" value="ABC_TRANSPORTER_2"/>
    <property type="match status" value="1"/>
</dbReference>
<evidence type="ECO:0000313" key="10">
    <source>
        <dbReference type="Proteomes" id="UP000249396"/>
    </source>
</evidence>
<dbReference type="InterPro" id="IPR003439">
    <property type="entry name" value="ABC_transporter-like_ATP-bd"/>
</dbReference>
<evidence type="ECO:0000259" key="8">
    <source>
        <dbReference type="PROSITE" id="PS50893"/>
    </source>
</evidence>
<accession>A0A2W4QYM6</accession>
<dbReference type="SUPFAM" id="SSF52540">
    <property type="entry name" value="P-loop containing nucleoside triphosphate hydrolases"/>
    <property type="match status" value="1"/>
</dbReference>
<dbReference type="PROSITE" id="PS00211">
    <property type="entry name" value="ABC_TRANSPORTER_1"/>
    <property type="match status" value="1"/>
</dbReference>
<keyword evidence="5" id="KW-0547">Nucleotide-binding</keyword>
<evidence type="ECO:0000256" key="1">
    <source>
        <dbReference type="ARBA" id="ARBA00004417"/>
    </source>
</evidence>
<dbReference type="InterPro" id="IPR050086">
    <property type="entry name" value="MetN_ABC_transporter-like"/>
</dbReference>
<dbReference type="GO" id="GO:0005886">
    <property type="term" value="C:plasma membrane"/>
    <property type="evidence" value="ECO:0007669"/>
    <property type="project" value="UniProtKB-SubCell"/>
</dbReference>
<comment type="caution">
    <text evidence="9">The sequence shown here is derived from an EMBL/GenBank/DDBJ whole genome shotgun (WGS) entry which is preliminary data.</text>
</comment>
<dbReference type="GO" id="GO:0005524">
    <property type="term" value="F:ATP binding"/>
    <property type="evidence" value="ECO:0007669"/>
    <property type="project" value="UniProtKB-KW"/>
</dbReference>
<gene>
    <name evidence="9" type="ORF">DM484_17310</name>
</gene>
<dbReference type="InterPro" id="IPR017871">
    <property type="entry name" value="ABC_transporter-like_CS"/>
</dbReference>
<dbReference type="PANTHER" id="PTHR43166">
    <property type="entry name" value="AMINO ACID IMPORT ATP-BINDING PROTEIN"/>
    <property type="match status" value="1"/>
</dbReference>
<evidence type="ECO:0000256" key="3">
    <source>
        <dbReference type="ARBA" id="ARBA00022448"/>
    </source>
</evidence>
<reference evidence="9 10" key="1">
    <citation type="journal article" date="2018" name="Aquat. Microb. Ecol.">
        <title>Gammaproteobacterial methanotrophs dominate.</title>
        <authorList>
            <person name="Rissanen A.J."/>
            <person name="Saarenheimo J."/>
            <person name="Tiirola M."/>
            <person name="Peura S."/>
            <person name="Aalto S.L."/>
            <person name="Karvinen A."/>
            <person name="Nykanen H."/>
        </authorList>
    </citation>
    <scope>NUCLEOTIDE SEQUENCE [LARGE SCALE GENOMIC DNA]</scope>
    <source>
        <strain evidence="9">AMbin10</strain>
    </source>
</reference>
<evidence type="ECO:0000256" key="6">
    <source>
        <dbReference type="ARBA" id="ARBA00022840"/>
    </source>
</evidence>
<dbReference type="InterPro" id="IPR003593">
    <property type="entry name" value="AAA+_ATPase"/>
</dbReference>
<keyword evidence="4" id="KW-1003">Cell membrane</keyword>
<keyword evidence="6 9" id="KW-0067">ATP-binding</keyword>
<keyword evidence="3" id="KW-0813">Transport</keyword>
<dbReference type="AlphaFoldDB" id="A0A2W4QYM6"/>
<comment type="similarity">
    <text evidence="2">Belongs to the ABC transporter superfamily.</text>
</comment>
<dbReference type="Gene3D" id="3.40.50.300">
    <property type="entry name" value="P-loop containing nucleotide triphosphate hydrolases"/>
    <property type="match status" value="1"/>
</dbReference>
<protein>
    <submittedName>
        <fullName evidence="9">Peptide ABC transporter ATP-binding protein</fullName>
    </submittedName>
</protein>
<keyword evidence="7" id="KW-0472">Membrane</keyword>
<dbReference type="EMBL" id="QJPH01000368">
    <property type="protein sequence ID" value="PZN76056.1"/>
    <property type="molecule type" value="Genomic_DNA"/>
</dbReference>
<dbReference type="SMART" id="SM00382">
    <property type="entry name" value="AAA"/>
    <property type="match status" value="1"/>
</dbReference>
<proteinExistence type="inferred from homology"/>
<evidence type="ECO:0000256" key="2">
    <source>
        <dbReference type="ARBA" id="ARBA00005417"/>
    </source>
</evidence>
<feature type="domain" description="ABC transporter" evidence="8">
    <location>
        <begin position="10"/>
        <end position="244"/>
    </location>
</feature>
<evidence type="ECO:0000256" key="7">
    <source>
        <dbReference type="ARBA" id="ARBA00023136"/>
    </source>
</evidence>
<organism evidence="9 10">
    <name type="scientific">Candidatus Methylumidiphilus alinenensis</name>
    <dbReference type="NCBI Taxonomy" id="2202197"/>
    <lineage>
        <taxon>Bacteria</taxon>
        <taxon>Pseudomonadati</taxon>
        <taxon>Pseudomonadota</taxon>
        <taxon>Gammaproteobacteria</taxon>
        <taxon>Methylococcales</taxon>
        <taxon>Candidatus Methylumidiphilus</taxon>
    </lineage>
</organism>
<evidence type="ECO:0000313" key="9">
    <source>
        <dbReference type="EMBL" id="PZN76056.1"/>
    </source>
</evidence>
<name>A0A2W4QYM6_9GAMM</name>
<evidence type="ECO:0000256" key="5">
    <source>
        <dbReference type="ARBA" id="ARBA00022741"/>
    </source>
</evidence>